<organism evidence="2 3">
    <name type="scientific">Chamaesiphon polymorphus CCALA 037</name>
    <dbReference type="NCBI Taxonomy" id="2107692"/>
    <lineage>
        <taxon>Bacteria</taxon>
        <taxon>Bacillati</taxon>
        <taxon>Cyanobacteriota</taxon>
        <taxon>Cyanophyceae</taxon>
        <taxon>Gomontiellales</taxon>
        <taxon>Chamaesiphonaceae</taxon>
        <taxon>Chamaesiphon</taxon>
    </lineage>
</organism>
<feature type="compositionally biased region" description="Polar residues" evidence="1">
    <location>
        <begin position="205"/>
        <end position="217"/>
    </location>
</feature>
<feature type="region of interest" description="Disordered" evidence="1">
    <location>
        <begin position="130"/>
        <end position="153"/>
    </location>
</feature>
<evidence type="ECO:0008006" key="4">
    <source>
        <dbReference type="Google" id="ProtNLM"/>
    </source>
</evidence>
<evidence type="ECO:0000313" key="2">
    <source>
        <dbReference type="EMBL" id="PSB46895.1"/>
    </source>
</evidence>
<evidence type="ECO:0000256" key="1">
    <source>
        <dbReference type="SAM" id="MobiDB-lite"/>
    </source>
</evidence>
<sequence length="300" mass="33566">MSISRSAAIAFTSQAHGATYCERGYQGFSLPMSHFHQNFITIVIDLYGLELDGDRVDTLVASWLQKYDNSWIIKAIVESLYRGRYKIVSVDNILKDWQRLGRPRYNFTPEYEREILQNLPAVVELPAASDSPAQVSAEEPVQADFPVAPRSRQDAKLLDPEESAPFQYHHCPIPAPPLNPPAIDRAASEDPQLQVANITKSIESFSGTEAHPNSSVPSAPAERLDTHGRDPHSEDQIEPDTMVDRPTKSKLFCTLKAIVDPKNRLDANCVSLPSIGVETADRIRIDRFKLPLENLTEQHL</sequence>
<dbReference type="RefSeq" id="WP_106311121.1">
    <property type="nucleotide sequence ID" value="NZ_PVWO01000470.1"/>
</dbReference>
<gene>
    <name evidence="2" type="ORF">C7B77_24585</name>
</gene>
<name>A0A2T1FPJ6_9CYAN</name>
<feature type="region of interest" description="Disordered" evidence="1">
    <location>
        <begin position="166"/>
        <end position="185"/>
    </location>
</feature>
<keyword evidence="3" id="KW-1185">Reference proteome</keyword>
<dbReference type="EMBL" id="PVWO01000470">
    <property type="protein sequence ID" value="PSB46895.1"/>
    <property type="molecule type" value="Genomic_DNA"/>
</dbReference>
<comment type="caution">
    <text evidence="2">The sequence shown here is derived from an EMBL/GenBank/DDBJ whole genome shotgun (WGS) entry which is preliminary data.</text>
</comment>
<evidence type="ECO:0000313" key="3">
    <source>
        <dbReference type="Proteomes" id="UP000238937"/>
    </source>
</evidence>
<protein>
    <recommendedName>
        <fullName evidence="4">DnaD domain-containing protein</fullName>
    </recommendedName>
</protein>
<feature type="compositionally biased region" description="Basic and acidic residues" evidence="1">
    <location>
        <begin position="222"/>
        <end position="235"/>
    </location>
</feature>
<accession>A0A2T1FPJ6</accession>
<reference evidence="2 3" key="1">
    <citation type="submission" date="2018-03" db="EMBL/GenBank/DDBJ databases">
        <title>The ancient ancestry and fast evolution of plastids.</title>
        <authorList>
            <person name="Moore K.R."/>
            <person name="Magnabosco C."/>
            <person name="Momper L."/>
            <person name="Gold D.A."/>
            <person name="Bosak T."/>
            <person name="Fournier G.P."/>
        </authorList>
    </citation>
    <scope>NUCLEOTIDE SEQUENCE [LARGE SCALE GENOMIC DNA]</scope>
    <source>
        <strain evidence="2 3">CCALA 037</strain>
    </source>
</reference>
<dbReference type="AlphaFoldDB" id="A0A2T1FPJ6"/>
<feature type="region of interest" description="Disordered" evidence="1">
    <location>
        <begin position="205"/>
        <end position="244"/>
    </location>
</feature>
<dbReference type="OrthoDB" id="494931at2"/>
<dbReference type="Proteomes" id="UP000238937">
    <property type="component" value="Unassembled WGS sequence"/>
</dbReference>
<proteinExistence type="predicted"/>